<sequence>MIEKIRRICSSSAVNLSEMLVTLTNDVVCRVALGRKYSQEEVGKKSMENVKVFVELMGIFDIGDYIPWLAWVNRYNGLDAKVEKSVKLTDGFLDDVIEEHMERSKREDKSDETTKARSSDLVDILLEIQNENLIGFPLERDAMKAIILDMFAAGTDTTFSVMEWTMSELLKHPKILQKLQFEVREIAQGKLEVTEDVLEKMHYLKAVIKETLRLHSPIPLLVPRESTRDIKVLGYDIPAGTQVIVNAWAIGRDPILWENPEEFQPERFLDSNIDFRGLNFELIPFGAGRRGCPGINFAISVQELALAKLVNEFNLSLPNGMKPEELDMTEASGLTVHKKLPLLAIATPYSC</sequence>
<keyword evidence="6 8" id="KW-0408">Iron</keyword>
<keyword evidence="4 8" id="KW-0479">Metal-binding</keyword>
<evidence type="ECO:0000313" key="11">
    <source>
        <dbReference type="Proteomes" id="UP001630127"/>
    </source>
</evidence>
<protein>
    <submittedName>
        <fullName evidence="10">Uncharacterized protein</fullName>
    </submittedName>
</protein>
<dbReference type="InterPro" id="IPR036396">
    <property type="entry name" value="Cyt_P450_sf"/>
</dbReference>
<keyword evidence="3 8" id="KW-0349">Heme</keyword>
<keyword evidence="7 9" id="KW-0503">Monooxygenase</keyword>
<name>A0ABD2Z053_9GENT</name>
<dbReference type="AlphaFoldDB" id="A0ABD2Z053"/>
<dbReference type="Gene3D" id="1.10.630.10">
    <property type="entry name" value="Cytochrome P450"/>
    <property type="match status" value="1"/>
</dbReference>
<dbReference type="PRINTS" id="PR00463">
    <property type="entry name" value="EP450I"/>
</dbReference>
<evidence type="ECO:0000256" key="4">
    <source>
        <dbReference type="ARBA" id="ARBA00022723"/>
    </source>
</evidence>
<evidence type="ECO:0000256" key="8">
    <source>
        <dbReference type="PIRSR" id="PIRSR602401-1"/>
    </source>
</evidence>
<dbReference type="InterPro" id="IPR001128">
    <property type="entry name" value="Cyt_P450"/>
</dbReference>
<proteinExistence type="inferred from homology"/>
<keyword evidence="11" id="KW-1185">Reference proteome</keyword>
<dbReference type="PANTHER" id="PTHR47955">
    <property type="entry name" value="CYTOCHROME P450 FAMILY 71 PROTEIN"/>
    <property type="match status" value="1"/>
</dbReference>
<dbReference type="PRINTS" id="PR00385">
    <property type="entry name" value="P450"/>
</dbReference>
<evidence type="ECO:0000256" key="5">
    <source>
        <dbReference type="ARBA" id="ARBA00023002"/>
    </source>
</evidence>
<keyword evidence="5 9" id="KW-0560">Oxidoreductase</keyword>
<dbReference type="Pfam" id="PF00067">
    <property type="entry name" value="p450"/>
    <property type="match status" value="1"/>
</dbReference>
<feature type="binding site" description="axial binding residue" evidence="8">
    <location>
        <position position="292"/>
    </location>
    <ligand>
        <name>heme</name>
        <dbReference type="ChEBI" id="CHEBI:30413"/>
    </ligand>
    <ligandPart>
        <name>Fe</name>
        <dbReference type="ChEBI" id="CHEBI:18248"/>
    </ligandPart>
</feature>
<evidence type="ECO:0000256" key="1">
    <source>
        <dbReference type="ARBA" id="ARBA00001971"/>
    </source>
</evidence>
<dbReference type="CDD" id="cd11072">
    <property type="entry name" value="CYP71-like"/>
    <property type="match status" value="1"/>
</dbReference>
<comment type="similarity">
    <text evidence="2 9">Belongs to the cytochrome P450 family.</text>
</comment>
<evidence type="ECO:0000256" key="3">
    <source>
        <dbReference type="ARBA" id="ARBA00022617"/>
    </source>
</evidence>
<reference evidence="10 11" key="1">
    <citation type="submission" date="2024-11" db="EMBL/GenBank/DDBJ databases">
        <title>A near-complete genome assembly of Cinchona calisaya.</title>
        <authorList>
            <person name="Lian D.C."/>
            <person name="Zhao X.W."/>
            <person name="Wei L."/>
        </authorList>
    </citation>
    <scope>NUCLEOTIDE SEQUENCE [LARGE SCALE GENOMIC DNA]</scope>
    <source>
        <tissue evidence="10">Nenye</tissue>
    </source>
</reference>
<dbReference type="SUPFAM" id="SSF48264">
    <property type="entry name" value="Cytochrome P450"/>
    <property type="match status" value="1"/>
</dbReference>
<evidence type="ECO:0000256" key="9">
    <source>
        <dbReference type="RuleBase" id="RU000461"/>
    </source>
</evidence>
<evidence type="ECO:0000256" key="2">
    <source>
        <dbReference type="ARBA" id="ARBA00010617"/>
    </source>
</evidence>
<dbReference type="FunFam" id="1.10.630.10:FF:000126">
    <property type="entry name" value="Predicted protein"/>
    <property type="match status" value="1"/>
</dbReference>
<dbReference type="EMBL" id="JBJUIK010000011">
    <property type="protein sequence ID" value="KAL3512701.1"/>
    <property type="molecule type" value="Genomic_DNA"/>
</dbReference>
<dbReference type="Proteomes" id="UP001630127">
    <property type="component" value="Unassembled WGS sequence"/>
</dbReference>
<gene>
    <name evidence="10" type="ORF">ACH5RR_025418</name>
</gene>
<dbReference type="GO" id="GO:0046872">
    <property type="term" value="F:metal ion binding"/>
    <property type="evidence" value="ECO:0007669"/>
    <property type="project" value="UniProtKB-KW"/>
</dbReference>
<dbReference type="InterPro" id="IPR017972">
    <property type="entry name" value="Cyt_P450_CS"/>
</dbReference>
<dbReference type="GO" id="GO:0016705">
    <property type="term" value="F:oxidoreductase activity, acting on paired donors, with incorporation or reduction of molecular oxygen"/>
    <property type="evidence" value="ECO:0007669"/>
    <property type="project" value="UniProtKB-ARBA"/>
</dbReference>
<comment type="cofactor">
    <cofactor evidence="1 8">
        <name>heme</name>
        <dbReference type="ChEBI" id="CHEBI:30413"/>
    </cofactor>
</comment>
<accession>A0ABD2Z053</accession>
<evidence type="ECO:0000256" key="7">
    <source>
        <dbReference type="ARBA" id="ARBA00023033"/>
    </source>
</evidence>
<comment type="caution">
    <text evidence="10">The sequence shown here is derived from an EMBL/GenBank/DDBJ whole genome shotgun (WGS) entry which is preliminary data.</text>
</comment>
<dbReference type="GO" id="GO:0004497">
    <property type="term" value="F:monooxygenase activity"/>
    <property type="evidence" value="ECO:0007669"/>
    <property type="project" value="UniProtKB-KW"/>
</dbReference>
<dbReference type="InterPro" id="IPR002401">
    <property type="entry name" value="Cyt_P450_E_grp-I"/>
</dbReference>
<evidence type="ECO:0000256" key="6">
    <source>
        <dbReference type="ARBA" id="ARBA00023004"/>
    </source>
</evidence>
<dbReference type="PROSITE" id="PS00086">
    <property type="entry name" value="CYTOCHROME_P450"/>
    <property type="match status" value="1"/>
</dbReference>
<organism evidence="10 11">
    <name type="scientific">Cinchona calisaya</name>
    <dbReference type="NCBI Taxonomy" id="153742"/>
    <lineage>
        <taxon>Eukaryota</taxon>
        <taxon>Viridiplantae</taxon>
        <taxon>Streptophyta</taxon>
        <taxon>Embryophyta</taxon>
        <taxon>Tracheophyta</taxon>
        <taxon>Spermatophyta</taxon>
        <taxon>Magnoliopsida</taxon>
        <taxon>eudicotyledons</taxon>
        <taxon>Gunneridae</taxon>
        <taxon>Pentapetalae</taxon>
        <taxon>asterids</taxon>
        <taxon>lamiids</taxon>
        <taxon>Gentianales</taxon>
        <taxon>Rubiaceae</taxon>
        <taxon>Cinchonoideae</taxon>
        <taxon>Cinchoneae</taxon>
        <taxon>Cinchona</taxon>
    </lineage>
</organism>
<dbReference type="PANTHER" id="PTHR47955:SF15">
    <property type="entry name" value="CYTOCHROME P450 71A2-LIKE"/>
    <property type="match status" value="1"/>
</dbReference>
<evidence type="ECO:0000313" key="10">
    <source>
        <dbReference type="EMBL" id="KAL3512701.1"/>
    </source>
</evidence>